<protein>
    <recommendedName>
        <fullName evidence="7">Penicillin-binding protein 1A</fullName>
        <ecNumber evidence="25">2.4.99.28</ecNumber>
        <ecNumber evidence="6">3.4.16.4</ecNumber>
    </recommendedName>
</protein>
<evidence type="ECO:0000256" key="17">
    <source>
        <dbReference type="ARBA" id="ARBA00022968"/>
    </source>
</evidence>
<keyword evidence="12" id="KW-0328">Glycosyltransferase</keyword>
<dbReference type="InterPro" id="IPR012340">
    <property type="entry name" value="NA-bd_OB-fold"/>
</dbReference>
<dbReference type="InterPro" id="IPR001460">
    <property type="entry name" value="PCN-bd_Tpept"/>
</dbReference>
<feature type="domain" description="Penicillin-binding protein transpeptidase" evidence="29">
    <location>
        <begin position="456"/>
        <end position="731"/>
    </location>
</feature>
<keyword evidence="10" id="KW-0121">Carboxypeptidase</keyword>
<dbReference type="Proteomes" id="UP001596506">
    <property type="component" value="Unassembled WGS sequence"/>
</dbReference>
<evidence type="ECO:0000256" key="23">
    <source>
        <dbReference type="ARBA" id="ARBA00023316"/>
    </source>
</evidence>
<comment type="caution">
    <text evidence="32">The sequence shown here is derived from an EMBL/GenBank/DDBJ whole genome shotgun (WGS) entry which is preliminary data.</text>
</comment>
<dbReference type="InterPro" id="IPR023346">
    <property type="entry name" value="Lysozyme-like_dom_sf"/>
</dbReference>
<evidence type="ECO:0000256" key="20">
    <source>
        <dbReference type="ARBA" id="ARBA00023136"/>
    </source>
</evidence>
<feature type="domain" description="Glycosyl transferase family 51" evidence="30">
    <location>
        <begin position="59"/>
        <end position="234"/>
    </location>
</feature>
<dbReference type="PANTHER" id="PTHR32282">
    <property type="entry name" value="BINDING PROTEIN TRANSPEPTIDASE, PUTATIVE-RELATED"/>
    <property type="match status" value="1"/>
</dbReference>
<keyword evidence="13" id="KW-0808">Transferase</keyword>
<dbReference type="InterPro" id="IPR050396">
    <property type="entry name" value="Glycosyltr_51/Transpeptidase"/>
</dbReference>
<evidence type="ECO:0000256" key="13">
    <source>
        <dbReference type="ARBA" id="ARBA00022679"/>
    </source>
</evidence>
<accession>A0ABW2IYD8</accession>
<evidence type="ECO:0000313" key="33">
    <source>
        <dbReference type="Proteomes" id="UP001596506"/>
    </source>
</evidence>
<evidence type="ECO:0000256" key="18">
    <source>
        <dbReference type="ARBA" id="ARBA00022984"/>
    </source>
</evidence>
<dbReference type="EC" id="3.4.16.4" evidence="6"/>
<keyword evidence="8" id="KW-1003">Cell membrane</keyword>
<keyword evidence="23" id="KW-0961">Cell wall biogenesis/degradation</keyword>
<evidence type="ECO:0000256" key="22">
    <source>
        <dbReference type="ARBA" id="ARBA00023268"/>
    </source>
</evidence>
<evidence type="ECO:0000256" key="12">
    <source>
        <dbReference type="ARBA" id="ARBA00022676"/>
    </source>
</evidence>
<dbReference type="Gene3D" id="3.40.710.10">
    <property type="entry name" value="DD-peptidase/beta-lactamase superfamily"/>
    <property type="match status" value="2"/>
</dbReference>
<keyword evidence="16" id="KW-0133">Cell shape</keyword>
<name>A0ABW2IYD8_9GAMM</name>
<keyword evidence="14 28" id="KW-0812">Transmembrane</keyword>
<dbReference type="NCBIfam" id="TIGR02074">
    <property type="entry name" value="PBP_1a_fam"/>
    <property type="match status" value="1"/>
</dbReference>
<evidence type="ECO:0000256" key="2">
    <source>
        <dbReference type="ARBA" id="ARBA00004249"/>
    </source>
</evidence>
<feature type="domain" description="Penicillin-binding protein OB-like" evidence="31">
    <location>
        <begin position="320"/>
        <end position="452"/>
    </location>
</feature>
<reference evidence="33" key="1">
    <citation type="journal article" date="2019" name="Int. J. Syst. Evol. Microbiol.">
        <title>The Global Catalogue of Microorganisms (GCM) 10K type strain sequencing project: providing services to taxonomists for standard genome sequencing and annotation.</title>
        <authorList>
            <consortium name="The Broad Institute Genomics Platform"/>
            <consortium name="The Broad Institute Genome Sequencing Center for Infectious Disease"/>
            <person name="Wu L."/>
            <person name="Ma J."/>
        </authorList>
    </citation>
    <scope>NUCLEOTIDE SEQUENCE [LARGE SCALE GENOMIC DNA]</scope>
    <source>
        <strain evidence="33">CCUG 60559</strain>
    </source>
</reference>
<proteinExistence type="inferred from homology"/>
<evidence type="ECO:0000256" key="28">
    <source>
        <dbReference type="SAM" id="Phobius"/>
    </source>
</evidence>
<comment type="similarity">
    <text evidence="4">In the C-terminal section; belongs to the transpeptidase family.</text>
</comment>
<dbReference type="Pfam" id="PF17092">
    <property type="entry name" value="PCB_OB"/>
    <property type="match status" value="1"/>
</dbReference>
<keyword evidence="19 28" id="KW-1133">Transmembrane helix</keyword>
<evidence type="ECO:0000256" key="19">
    <source>
        <dbReference type="ARBA" id="ARBA00022989"/>
    </source>
</evidence>
<dbReference type="PANTHER" id="PTHR32282:SF27">
    <property type="entry name" value="PENICILLIN-BINDING PROTEIN 1A"/>
    <property type="match status" value="1"/>
</dbReference>
<keyword evidence="20 28" id="KW-0472">Membrane</keyword>
<dbReference type="InterPro" id="IPR012338">
    <property type="entry name" value="Beta-lactam/transpept-like"/>
</dbReference>
<dbReference type="SUPFAM" id="SSF53955">
    <property type="entry name" value="Lysozyme-like"/>
    <property type="match status" value="1"/>
</dbReference>
<evidence type="ECO:0000256" key="16">
    <source>
        <dbReference type="ARBA" id="ARBA00022960"/>
    </source>
</evidence>
<evidence type="ECO:0000256" key="14">
    <source>
        <dbReference type="ARBA" id="ARBA00022692"/>
    </source>
</evidence>
<evidence type="ECO:0000259" key="31">
    <source>
        <dbReference type="Pfam" id="PF17092"/>
    </source>
</evidence>
<keyword evidence="22" id="KW-0511">Multifunctional enzyme</keyword>
<organism evidence="32 33">
    <name type="scientific">Marinobacter aromaticivorans</name>
    <dbReference type="NCBI Taxonomy" id="1494078"/>
    <lineage>
        <taxon>Bacteria</taxon>
        <taxon>Pseudomonadati</taxon>
        <taxon>Pseudomonadota</taxon>
        <taxon>Gammaproteobacteria</taxon>
        <taxon>Pseudomonadales</taxon>
        <taxon>Marinobacteraceae</taxon>
        <taxon>Marinobacter</taxon>
    </lineage>
</organism>
<evidence type="ECO:0000256" key="1">
    <source>
        <dbReference type="ARBA" id="ARBA00002624"/>
    </source>
</evidence>
<dbReference type="Pfam" id="PF00912">
    <property type="entry name" value="Transgly"/>
    <property type="match status" value="1"/>
</dbReference>
<dbReference type="InterPro" id="IPR036950">
    <property type="entry name" value="PBP_transglycosylase"/>
</dbReference>
<evidence type="ECO:0000256" key="15">
    <source>
        <dbReference type="ARBA" id="ARBA00022801"/>
    </source>
</evidence>
<dbReference type="InterPro" id="IPR001264">
    <property type="entry name" value="Glyco_trans_51"/>
</dbReference>
<dbReference type="SUPFAM" id="SSF56601">
    <property type="entry name" value="beta-lactamase/transpeptidase-like"/>
    <property type="match status" value="1"/>
</dbReference>
<evidence type="ECO:0000256" key="24">
    <source>
        <dbReference type="ARBA" id="ARBA00034000"/>
    </source>
</evidence>
<dbReference type="EMBL" id="JBHTBD010000006">
    <property type="protein sequence ID" value="MFC7295914.1"/>
    <property type="molecule type" value="Genomic_DNA"/>
</dbReference>
<feature type="transmembrane region" description="Helical" evidence="28">
    <location>
        <begin position="12"/>
        <end position="33"/>
    </location>
</feature>
<evidence type="ECO:0000256" key="26">
    <source>
        <dbReference type="ARBA" id="ARBA00049902"/>
    </source>
</evidence>
<keyword evidence="33" id="KW-1185">Reference proteome</keyword>
<evidence type="ECO:0000256" key="8">
    <source>
        <dbReference type="ARBA" id="ARBA00022475"/>
    </source>
</evidence>
<comment type="pathway">
    <text evidence="3">Cell wall biogenesis; peptidoglycan biosynthesis.</text>
</comment>
<dbReference type="Gene3D" id="2.40.50.140">
    <property type="entry name" value="Nucleic acid-binding proteins"/>
    <property type="match status" value="1"/>
</dbReference>
<feature type="region of interest" description="Disordered" evidence="27">
    <location>
        <begin position="807"/>
        <end position="836"/>
    </location>
</feature>
<evidence type="ECO:0000256" key="10">
    <source>
        <dbReference type="ARBA" id="ARBA00022645"/>
    </source>
</evidence>
<comment type="catalytic activity">
    <reaction evidence="26">
        <text>[GlcNAc-(1-&gt;4)-Mur2Ac(oyl-L-Ala-gamma-D-Glu-L-Lys-D-Ala-D-Ala)](n)-di-trans,octa-cis-undecaprenyl diphosphate + beta-D-GlcNAc-(1-&gt;4)-Mur2Ac(oyl-L-Ala-gamma-D-Glu-L-Lys-D-Ala-D-Ala)-di-trans,octa-cis-undecaprenyl diphosphate = [GlcNAc-(1-&gt;4)-Mur2Ac(oyl-L-Ala-gamma-D-Glu-L-Lys-D-Ala-D-Ala)](n+1)-di-trans,octa-cis-undecaprenyl diphosphate + di-trans,octa-cis-undecaprenyl diphosphate + H(+)</text>
        <dbReference type="Rhea" id="RHEA:23708"/>
        <dbReference type="Rhea" id="RHEA-COMP:9602"/>
        <dbReference type="Rhea" id="RHEA-COMP:9603"/>
        <dbReference type="ChEBI" id="CHEBI:15378"/>
        <dbReference type="ChEBI" id="CHEBI:58405"/>
        <dbReference type="ChEBI" id="CHEBI:60033"/>
        <dbReference type="ChEBI" id="CHEBI:78435"/>
        <dbReference type="EC" id="2.4.99.28"/>
    </reaction>
</comment>
<keyword evidence="21" id="KW-0046">Antibiotic resistance</keyword>
<dbReference type="InterPro" id="IPR031376">
    <property type="entry name" value="PCB_OB"/>
</dbReference>
<comment type="function">
    <text evidence="1">Cell wall formation. Synthesis of cross-linked peptidoglycan from the lipid intermediates. The enzyme has a penicillin-insensitive transglycosylase N-terminal domain (formation of linear glycan strands) and a penicillin-sensitive transpeptidase C-terminal domain (cross-linking of the peptide subunits).</text>
</comment>
<evidence type="ECO:0000256" key="11">
    <source>
        <dbReference type="ARBA" id="ARBA00022670"/>
    </source>
</evidence>
<evidence type="ECO:0000256" key="21">
    <source>
        <dbReference type="ARBA" id="ARBA00023251"/>
    </source>
</evidence>
<keyword evidence="15" id="KW-0378">Hydrolase</keyword>
<keyword evidence="18" id="KW-0573">Peptidoglycan synthesis</keyword>
<evidence type="ECO:0000259" key="30">
    <source>
        <dbReference type="Pfam" id="PF00912"/>
    </source>
</evidence>
<evidence type="ECO:0000313" key="32">
    <source>
        <dbReference type="EMBL" id="MFC7295914.1"/>
    </source>
</evidence>
<comment type="catalytic activity">
    <reaction evidence="24">
        <text>Preferential cleavage: (Ac)2-L-Lys-D-Ala-|-D-Ala. Also transpeptidation of peptidyl-alanyl moieties that are N-acyl substituents of D-alanine.</text>
        <dbReference type="EC" id="3.4.16.4"/>
    </reaction>
</comment>
<evidence type="ECO:0000256" key="4">
    <source>
        <dbReference type="ARBA" id="ARBA00007090"/>
    </source>
</evidence>
<keyword evidence="9" id="KW-0997">Cell inner membrane</keyword>
<evidence type="ECO:0000256" key="27">
    <source>
        <dbReference type="SAM" id="MobiDB-lite"/>
    </source>
</evidence>
<keyword evidence="11" id="KW-0645">Protease</keyword>
<evidence type="ECO:0000256" key="25">
    <source>
        <dbReference type="ARBA" id="ARBA00044770"/>
    </source>
</evidence>
<evidence type="ECO:0000256" key="3">
    <source>
        <dbReference type="ARBA" id="ARBA00004752"/>
    </source>
</evidence>
<comment type="subcellular location">
    <subcellularLocation>
        <location evidence="2">Cell inner membrane</location>
        <topology evidence="2">Single-pass type II membrane protein</topology>
    </subcellularLocation>
</comment>
<evidence type="ECO:0000256" key="5">
    <source>
        <dbReference type="ARBA" id="ARBA00007739"/>
    </source>
</evidence>
<comment type="similarity">
    <text evidence="5">In the N-terminal section; belongs to the glycosyltransferase 51 family.</text>
</comment>
<evidence type="ECO:0000256" key="9">
    <source>
        <dbReference type="ARBA" id="ARBA00022519"/>
    </source>
</evidence>
<dbReference type="RefSeq" id="WP_100689319.1">
    <property type="nucleotide sequence ID" value="NZ_JBHTBD010000006.1"/>
</dbReference>
<evidence type="ECO:0000256" key="6">
    <source>
        <dbReference type="ARBA" id="ARBA00012448"/>
    </source>
</evidence>
<sequence>MSHLLRTSRLFAWLFLTGLSVAVILGSGFYLYLRPGLPPVEQLLDIKLQTPLRVYSKDNRLIAEFGEKRRAPITIEQIPTIQLQAFMAAEDARFYEHFGVDIKGLVRAAIELVSTGSIQSGGSTITMQVAKNYFLSRDRTFIRKFNEILLALQIERELDKNRILELYLNKIYLGNRAYGIAAAAQVYYNKPVNELSLAQMAMLAGLPKAPSAYNPLANPQRALIRRDWILGRMKELGFISPDAYELAVQAPLTATYNATEAEVDADYVAEMARAEMVRRFGEDAYTDGYTVTLTVDSKEQQTATDALRRGLEAYDRRHGFRGPIGELDPETLAGGDLSGTMLNYPRIESLMPAVITAVDDDKGEARAHVRRFGPAIMPFESMQWARRYKTENLTGPEPEKPSDVVSVGDVVYVRVDEVAKAPAVSGNGEPAEDDTSGIDEAVKVSLMQVPKVEGALISLEAKTGAIEALAGGYSFGQSKYNRATQARRQPGSTFKPFLYLAALENGMTPATIYNDAPIVFDDSELETAWRPQNSSGQFYGPTTLRKALYRSRNLVSIRLLRDLGIPQTLDYLDQLKVPTESMPKDLSLSLGSGQLSPMELARGLAVIANGGYDVEPFLIQSITDVNGEVIYEAPDVVLCDRNCDTEETDPADTIEKTDNTPAITEETAPETRTMRRLADERSVYILHSMLRDVVKRGTGRRALALGRDDIAGKTGTTNEQRDTWFAGFNHNLATTVWVGFDQPAPLGRREFGASTALPIWIDYMKVALEGEPPAFMPRPNGIVNIRINPETGKRARPGEDGTFEIFKEEDAPPALAAEDERPGSSGNGDGISRQIF</sequence>
<dbReference type="EC" id="2.4.99.28" evidence="25"/>
<evidence type="ECO:0000256" key="7">
    <source>
        <dbReference type="ARBA" id="ARBA00018638"/>
    </source>
</evidence>
<evidence type="ECO:0000259" key="29">
    <source>
        <dbReference type="Pfam" id="PF00905"/>
    </source>
</evidence>
<dbReference type="Pfam" id="PF00905">
    <property type="entry name" value="Transpeptidase"/>
    <property type="match status" value="1"/>
</dbReference>
<keyword evidence="17" id="KW-0735">Signal-anchor</keyword>
<gene>
    <name evidence="32" type="ORF">ACFQQA_14400</name>
</gene>
<dbReference type="Gene3D" id="1.10.3810.10">
    <property type="entry name" value="Biosynthetic peptidoglycan transglycosylase-like"/>
    <property type="match status" value="1"/>
</dbReference>